<keyword evidence="4" id="KW-0460">Magnesium</keyword>
<dbReference type="InterPro" id="IPR051804">
    <property type="entry name" value="Carb_Metab_Reg_Kinase/Isom"/>
</dbReference>
<evidence type="ECO:0000256" key="2">
    <source>
        <dbReference type="ARBA" id="ARBA00022723"/>
    </source>
</evidence>
<keyword evidence="2" id="KW-0479">Metal-binding</keyword>
<protein>
    <recommendedName>
        <fullName evidence="5">fructokinase</fullName>
        <ecNumber evidence="5">2.7.1.4</ecNumber>
    </recommendedName>
</protein>
<evidence type="ECO:0000256" key="3">
    <source>
        <dbReference type="ARBA" id="ARBA00022833"/>
    </source>
</evidence>
<dbReference type="InterPro" id="IPR000600">
    <property type="entry name" value="ROK"/>
</dbReference>
<dbReference type="Pfam" id="PF00480">
    <property type="entry name" value="ROK"/>
    <property type="match status" value="1"/>
</dbReference>
<comment type="catalytic activity">
    <reaction evidence="6">
        <text>D-fructose + ATP = D-fructose 6-phosphate + ADP + H(+)</text>
        <dbReference type="Rhea" id="RHEA:16125"/>
        <dbReference type="ChEBI" id="CHEBI:15378"/>
        <dbReference type="ChEBI" id="CHEBI:30616"/>
        <dbReference type="ChEBI" id="CHEBI:37721"/>
        <dbReference type="ChEBI" id="CHEBI:61527"/>
        <dbReference type="ChEBI" id="CHEBI:456216"/>
        <dbReference type="EC" id="2.7.1.4"/>
    </reaction>
</comment>
<comment type="cofactor">
    <cofactor evidence="1">
        <name>Mg(2+)</name>
        <dbReference type="ChEBI" id="CHEBI:18420"/>
    </cofactor>
</comment>
<dbReference type="Gene3D" id="3.30.420.40">
    <property type="match status" value="2"/>
</dbReference>
<dbReference type="GO" id="GO:0008865">
    <property type="term" value="F:fructokinase activity"/>
    <property type="evidence" value="ECO:0007669"/>
    <property type="project" value="UniProtKB-EC"/>
</dbReference>
<dbReference type="PANTHER" id="PTHR42742">
    <property type="entry name" value="TRANSCRIPTIONAL REPRESSOR MPRA"/>
    <property type="match status" value="1"/>
</dbReference>
<name>A0A1Y5IGM5_OSTTA</name>
<dbReference type="PROSITE" id="PS01125">
    <property type="entry name" value="ROK"/>
    <property type="match status" value="1"/>
</dbReference>
<dbReference type="GO" id="GO:0046872">
    <property type="term" value="F:metal ion binding"/>
    <property type="evidence" value="ECO:0007669"/>
    <property type="project" value="UniProtKB-KW"/>
</dbReference>
<evidence type="ECO:0000256" key="5">
    <source>
        <dbReference type="ARBA" id="ARBA00038887"/>
    </source>
</evidence>
<dbReference type="EC" id="2.7.1.4" evidence="5"/>
<evidence type="ECO:0000256" key="6">
    <source>
        <dbReference type="ARBA" id="ARBA00048451"/>
    </source>
</evidence>
<evidence type="ECO:0000313" key="7">
    <source>
        <dbReference type="EMBL" id="OUS47233.1"/>
    </source>
</evidence>
<sequence>MSATTVSRVTTDVPRECVTEVFNTTTPTETLGAIRAWIEVNARDADAIGVATFGPVELNPAKEKYGYITTTPKPGWEDVDVLGALFGPRGEEEGGEPWVGKARLKTPNDVPLAFDTDVNAPAALEHRALRRELQNVHRAGGESCCYVTVGTGVGVGVVANGRPVHGMLHPEAGHMHVRMMDDETFPGTCPFHGNCVEGMCGSNALAKRRGVKPADLVTLPDDDEIWDQCAHYLAGLCANLILTLAPERIVLGGGVMQRECLFSKIRAKTRELLNGYLSVEQITDDDHLRHFIVPPAWGYETGINSALFLAENALKREVA</sequence>
<dbReference type="EMBL" id="KZ155778">
    <property type="protein sequence ID" value="OUS47233.1"/>
    <property type="molecule type" value="Genomic_DNA"/>
</dbReference>
<dbReference type="CDD" id="cd24067">
    <property type="entry name" value="ASKHA_NBD_ROK_BsFRK-like"/>
    <property type="match status" value="1"/>
</dbReference>
<dbReference type="Proteomes" id="UP000195557">
    <property type="component" value="Unassembled WGS sequence"/>
</dbReference>
<dbReference type="AlphaFoldDB" id="A0A1Y5IGM5"/>
<accession>A0A1Y5IGM5</accession>
<gene>
    <name evidence="7" type="ORF">BE221DRAFT_204455</name>
</gene>
<keyword evidence="3" id="KW-0862">Zinc</keyword>
<evidence type="ECO:0000256" key="4">
    <source>
        <dbReference type="ARBA" id="ARBA00022842"/>
    </source>
</evidence>
<dbReference type="InterPro" id="IPR043129">
    <property type="entry name" value="ATPase_NBD"/>
</dbReference>
<evidence type="ECO:0000256" key="1">
    <source>
        <dbReference type="ARBA" id="ARBA00001946"/>
    </source>
</evidence>
<dbReference type="SUPFAM" id="SSF53067">
    <property type="entry name" value="Actin-like ATPase domain"/>
    <property type="match status" value="2"/>
</dbReference>
<organism evidence="7">
    <name type="scientific">Ostreococcus tauri</name>
    <name type="common">Marine green alga</name>
    <dbReference type="NCBI Taxonomy" id="70448"/>
    <lineage>
        <taxon>Eukaryota</taxon>
        <taxon>Viridiplantae</taxon>
        <taxon>Chlorophyta</taxon>
        <taxon>Mamiellophyceae</taxon>
        <taxon>Mamiellales</taxon>
        <taxon>Bathycoccaceae</taxon>
        <taxon>Ostreococcus</taxon>
    </lineage>
</organism>
<dbReference type="FunFam" id="3.30.420.40:FF:000136">
    <property type="entry name" value="Putative fructokinase"/>
    <property type="match status" value="1"/>
</dbReference>
<reference evidence="7" key="1">
    <citation type="submission" date="2017-04" db="EMBL/GenBank/DDBJ databases">
        <title>Population genomics of picophytoplankton unveils novel chromosome hypervariability.</title>
        <authorList>
            <consortium name="DOE Joint Genome Institute"/>
            <person name="Blanc-Mathieu R."/>
            <person name="Krasovec M."/>
            <person name="Hebrard M."/>
            <person name="Yau S."/>
            <person name="Desgranges E."/>
            <person name="Martin J."/>
            <person name="Schackwitz W."/>
            <person name="Kuo A."/>
            <person name="Salin G."/>
            <person name="Donnadieu C."/>
            <person name="Desdevises Y."/>
            <person name="Sanchez-Ferandin S."/>
            <person name="Moreau H."/>
            <person name="Rivals E."/>
            <person name="Grigoriev I.V."/>
            <person name="Grimsley N."/>
            <person name="Eyre-Walker A."/>
            <person name="Piganeau G."/>
        </authorList>
    </citation>
    <scope>NUCLEOTIDE SEQUENCE [LARGE SCALE GENOMIC DNA]</scope>
    <source>
        <strain evidence="7">RCC 1115</strain>
    </source>
</reference>
<proteinExistence type="predicted"/>
<dbReference type="InterPro" id="IPR049874">
    <property type="entry name" value="ROK_cs"/>
</dbReference>
<dbReference type="eggNOG" id="ENOG502QRD3">
    <property type="taxonomic scope" value="Eukaryota"/>
</dbReference>
<dbReference type="PANTHER" id="PTHR42742:SF3">
    <property type="entry name" value="FRUCTOKINASE"/>
    <property type="match status" value="1"/>
</dbReference>